<comment type="similarity">
    <text evidence="3 11">Belongs to the triosephosphate isomerase family.</text>
</comment>
<dbReference type="HAMAP" id="MF_00147_B">
    <property type="entry name" value="TIM_B"/>
    <property type="match status" value="1"/>
</dbReference>
<dbReference type="FunFam" id="3.20.20.70:FF:000016">
    <property type="entry name" value="Triosephosphate isomerase"/>
    <property type="match status" value="1"/>
</dbReference>
<evidence type="ECO:0000256" key="8">
    <source>
        <dbReference type="ARBA" id="ARBA00023235"/>
    </source>
</evidence>
<dbReference type="PROSITE" id="PS51440">
    <property type="entry name" value="TIM_2"/>
    <property type="match status" value="1"/>
</dbReference>
<dbReference type="NCBIfam" id="TIGR00419">
    <property type="entry name" value="tim"/>
    <property type="match status" value="1"/>
</dbReference>
<evidence type="ECO:0000256" key="4">
    <source>
        <dbReference type="ARBA" id="ARBA00011738"/>
    </source>
</evidence>
<sequence>MLVLIAASAVAVEVPMLRKTLVAGNWKMNPGSLAEATELASSLAAHEARDVIVFPPFPFAHAVTSVLGGDKVGSQDICHLDTKGAFTGEVSGPMIAALGIKTVLVGHSERRVFFGDDDDVVAAKVKQTLALDDVTCMLCIGETRDERDQGITVDICNVQLSKALAGIDAALMDRVVIAYEPVWAIGTGLVCEPEVAQDTHAAIRTCLAAIYDEDIAANVRVLYGGSVSPASVDDIMSMPDIDGVLVGGASLVPDSFFRIIRFEDPKATAIAEEGVKNIVQPVSA</sequence>
<evidence type="ECO:0000313" key="12">
    <source>
        <dbReference type="EMBL" id="KAJ8598410.1"/>
    </source>
</evidence>
<gene>
    <name evidence="12" type="ORF">CTAYLR_003034</name>
</gene>
<dbReference type="CDD" id="cd00311">
    <property type="entry name" value="TIM"/>
    <property type="match status" value="1"/>
</dbReference>
<dbReference type="GO" id="GO:0046166">
    <property type="term" value="P:glyceraldehyde-3-phosphate biosynthetic process"/>
    <property type="evidence" value="ECO:0007669"/>
    <property type="project" value="TreeGrafter"/>
</dbReference>
<dbReference type="Pfam" id="PF00121">
    <property type="entry name" value="TIM"/>
    <property type="match status" value="1"/>
</dbReference>
<dbReference type="InterPro" id="IPR000652">
    <property type="entry name" value="Triosephosphate_isomerase"/>
</dbReference>
<dbReference type="GO" id="GO:0006096">
    <property type="term" value="P:glycolytic process"/>
    <property type="evidence" value="ECO:0007669"/>
    <property type="project" value="UniProtKB-KW"/>
</dbReference>
<evidence type="ECO:0000313" key="13">
    <source>
        <dbReference type="Proteomes" id="UP001230188"/>
    </source>
</evidence>
<organism evidence="12 13">
    <name type="scientific">Chrysophaeum taylorii</name>
    <dbReference type="NCBI Taxonomy" id="2483200"/>
    <lineage>
        <taxon>Eukaryota</taxon>
        <taxon>Sar</taxon>
        <taxon>Stramenopiles</taxon>
        <taxon>Ochrophyta</taxon>
        <taxon>Pelagophyceae</taxon>
        <taxon>Pelagomonadales</taxon>
        <taxon>Pelagomonadaceae</taxon>
        <taxon>Chrysophaeum</taxon>
    </lineage>
</organism>
<protein>
    <recommendedName>
        <fullName evidence="11">Triosephosphate isomerase</fullName>
        <ecNumber evidence="11">5.3.1.1</ecNumber>
    </recommendedName>
</protein>
<dbReference type="InterPro" id="IPR035990">
    <property type="entry name" value="TIM_sf"/>
</dbReference>
<evidence type="ECO:0000256" key="2">
    <source>
        <dbReference type="ARBA" id="ARBA00004742"/>
    </source>
</evidence>
<dbReference type="EC" id="5.3.1.1" evidence="11"/>
<accession>A0AAD7XJG5</accession>
<dbReference type="AlphaFoldDB" id="A0AAD7XJG5"/>
<dbReference type="PANTHER" id="PTHR21139">
    <property type="entry name" value="TRIOSEPHOSPHATE ISOMERASE"/>
    <property type="match status" value="1"/>
</dbReference>
<evidence type="ECO:0000256" key="10">
    <source>
        <dbReference type="ARBA" id="ARBA00056661"/>
    </source>
</evidence>
<dbReference type="EMBL" id="JAQMWT010000675">
    <property type="protein sequence ID" value="KAJ8598410.1"/>
    <property type="molecule type" value="Genomic_DNA"/>
</dbReference>
<keyword evidence="6" id="KW-0963">Cytoplasm</keyword>
<evidence type="ECO:0000256" key="9">
    <source>
        <dbReference type="ARBA" id="ARBA00052432"/>
    </source>
</evidence>
<comment type="pathway">
    <text evidence="2 11">Carbohydrate biosynthesis; gluconeogenesis.</text>
</comment>
<comment type="pathway">
    <text evidence="1 11">Carbohydrate degradation; glycolysis; D-glyceraldehyde 3-phosphate from glycerone phosphate: step 1/1.</text>
</comment>
<dbReference type="PROSITE" id="PS00171">
    <property type="entry name" value="TIM_1"/>
    <property type="match status" value="1"/>
</dbReference>
<reference evidence="12" key="1">
    <citation type="submission" date="2023-01" db="EMBL/GenBank/DDBJ databases">
        <title>Metagenome sequencing of chrysophaentin producing Chrysophaeum taylorii.</title>
        <authorList>
            <person name="Davison J."/>
            <person name="Bewley C."/>
        </authorList>
    </citation>
    <scope>NUCLEOTIDE SEQUENCE</scope>
    <source>
        <strain evidence="12">NIES-1699</strain>
    </source>
</reference>
<keyword evidence="8 11" id="KW-0413">Isomerase</keyword>
<dbReference type="SUPFAM" id="SSF51351">
    <property type="entry name" value="Triosephosphate isomerase (TIM)"/>
    <property type="match status" value="1"/>
</dbReference>
<comment type="catalytic activity">
    <reaction evidence="9">
        <text>D-glyceraldehyde 3-phosphate = dihydroxyacetone phosphate</text>
        <dbReference type="Rhea" id="RHEA:18585"/>
        <dbReference type="ChEBI" id="CHEBI:57642"/>
        <dbReference type="ChEBI" id="CHEBI:59776"/>
        <dbReference type="EC" id="5.3.1.1"/>
    </reaction>
    <physiologicalReaction direction="left-to-right" evidence="9">
        <dbReference type="Rhea" id="RHEA:18586"/>
    </physiologicalReaction>
</comment>
<comment type="function">
    <text evidence="10">Catalyzes the interconversion of glyceraldehyde 3-phosphate and dihydroxyacetone phosphate in the glycolytic and gluconeogenic pathways.</text>
</comment>
<keyword evidence="13" id="KW-1185">Reference proteome</keyword>
<proteinExistence type="inferred from homology"/>
<dbReference type="Proteomes" id="UP001230188">
    <property type="component" value="Unassembled WGS sequence"/>
</dbReference>
<keyword evidence="7 11" id="KW-0324">Glycolysis</keyword>
<dbReference type="InterPro" id="IPR022896">
    <property type="entry name" value="TrioseP_Isoase_bac/euk"/>
</dbReference>
<dbReference type="InterPro" id="IPR013785">
    <property type="entry name" value="Aldolase_TIM"/>
</dbReference>
<dbReference type="Gene3D" id="3.20.20.70">
    <property type="entry name" value="Aldolase class I"/>
    <property type="match status" value="1"/>
</dbReference>
<comment type="caution">
    <text evidence="12">The sequence shown here is derived from an EMBL/GenBank/DDBJ whole genome shotgun (WGS) entry which is preliminary data.</text>
</comment>
<dbReference type="GO" id="GO:0004807">
    <property type="term" value="F:triose-phosphate isomerase activity"/>
    <property type="evidence" value="ECO:0007669"/>
    <property type="project" value="UniProtKB-EC"/>
</dbReference>
<dbReference type="InterPro" id="IPR020861">
    <property type="entry name" value="Triosephosphate_isomerase_AS"/>
</dbReference>
<keyword evidence="5 11" id="KW-0312">Gluconeogenesis</keyword>
<evidence type="ECO:0000256" key="11">
    <source>
        <dbReference type="RuleBase" id="RU363013"/>
    </source>
</evidence>
<dbReference type="GO" id="GO:0019563">
    <property type="term" value="P:glycerol catabolic process"/>
    <property type="evidence" value="ECO:0007669"/>
    <property type="project" value="TreeGrafter"/>
</dbReference>
<evidence type="ECO:0000256" key="5">
    <source>
        <dbReference type="ARBA" id="ARBA00022432"/>
    </source>
</evidence>
<dbReference type="GO" id="GO:0005829">
    <property type="term" value="C:cytosol"/>
    <property type="evidence" value="ECO:0007669"/>
    <property type="project" value="TreeGrafter"/>
</dbReference>
<evidence type="ECO:0000256" key="3">
    <source>
        <dbReference type="ARBA" id="ARBA00007422"/>
    </source>
</evidence>
<evidence type="ECO:0000256" key="7">
    <source>
        <dbReference type="ARBA" id="ARBA00023152"/>
    </source>
</evidence>
<comment type="subunit">
    <text evidence="4">Homodimer.</text>
</comment>
<name>A0AAD7XJG5_9STRA</name>
<dbReference type="PANTHER" id="PTHR21139:SF42">
    <property type="entry name" value="TRIOSEPHOSPHATE ISOMERASE"/>
    <property type="match status" value="1"/>
</dbReference>
<evidence type="ECO:0000256" key="1">
    <source>
        <dbReference type="ARBA" id="ARBA00004680"/>
    </source>
</evidence>
<dbReference type="GO" id="GO:0006094">
    <property type="term" value="P:gluconeogenesis"/>
    <property type="evidence" value="ECO:0007669"/>
    <property type="project" value="UniProtKB-KW"/>
</dbReference>
<evidence type="ECO:0000256" key="6">
    <source>
        <dbReference type="ARBA" id="ARBA00022490"/>
    </source>
</evidence>